<keyword evidence="3" id="KW-1185">Reference proteome</keyword>
<name>A0A2P4QXA5_RHIID</name>
<dbReference type="Proteomes" id="UP000018888">
    <property type="component" value="Unassembled WGS sequence"/>
</dbReference>
<gene>
    <name evidence="2" type="ORF">GLOIN_2v1500935</name>
</gene>
<keyword evidence="1" id="KW-1133">Transmembrane helix</keyword>
<sequence>MVGRQKEYYNLLRALYEVTSSGQNIFYIYLKIAVYITYIACLQDLGMARWLILTIIGPESIRVIWLFVLIAGNW</sequence>
<keyword evidence="1" id="KW-0472">Membrane</keyword>
<feature type="transmembrane region" description="Helical" evidence="1">
    <location>
        <begin position="25"/>
        <end position="43"/>
    </location>
</feature>
<reference evidence="2 3" key="2">
    <citation type="journal article" date="2018" name="New Phytol.">
        <title>High intraspecific genome diversity in the model arbuscular mycorrhizal symbiont Rhizophagus irregularis.</title>
        <authorList>
            <person name="Chen E.C.H."/>
            <person name="Morin E."/>
            <person name="Beaudet D."/>
            <person name="Noel J."/>
            <person name="Yildirir G."/>
            <person name="Ndikumana S."/>
            <person name="Charron P."/>
            <person name="St-Onge C."/>
            <person name="Giorgi J."/>
            <person name="Kruger M."/>
            <person name="Marton T."/>
            <person name="Ropars J."/>
            <person name="Grigoriev I.V."/>
            <person name="Hainaut M."/>
            <person name="Henrissat B."/>
            <person name="Roux C."/>
            <person name="Martin F."/>
            <person name="Corradi N."/>
        </authorList>
    </citation>
    <scope>NUCLEOTIDE SEQUENCE [LARGE SCALE GENOMIC DNA]</scope>
    <source>
        <strain evidence="2 3">DAOM 197198</strain>
    </source>
</reference>
<proteinExistence type="predicted"/>
<accession>A0A2P4QXA5</accession>
<dbReference type="AlphaFoldDB" id="A0A2P4QXA5"/>
<evidence type="ECO:0000313" key="3">
    <source>
        <dbReference type="Proteomes" id="UP000018888"/>
    </source>
</evidence>
<evidence type="ECO:0000256" key="1">
    <source>
        <dbReference type="SAM" id="Phobius"/>
    </source>
</evidence>
<dbReference type="EMBL" id="AUPC02000006">
    <property type="protein sequence ID" value="POG82291.1"/>
    <property type="molecule type" value="Genomic_DNA"/>
</dbReference>
<keyword evidence="1" id="KW-0812">Transmembrane</keyword>
<organism evidence="2 3">
    <name type="scientific">Rhizophagus irregularis (strain DAOM 181602 / DAOM 197198 / MUCL 43194)</name>
    <name type="common">Arbuscular mycorrhizal fungus</name>
    <name type="synonym">Glomus intraradices</name>
    <dbReference type="NCBI Taxonomy" id="747089"/>
    <lineage>
        <taxon>Eukaryota</taxon>
        <taxon>Fungi</taxon>
        <taxon>Fungi incertae sedis</taxon>
        <taxon>Mucoromycota</taxon>
        <taxon>Glomeromycotina</taxon>
        <taxon>Glomeromycetes</taxon>
        <taxon>Glomerales</taxon>
        <taxon>Glomeraceae</taxon>
        <taxon>Rhizophagus</taxon>
    </lineage>
</organism>
<evidence type="ECO:0000313" key="2">
    <source>
        <dbReference type="EMBL" id="POG82291.1"/>
    </source>
</evidence>
<feature type="transmembrane region" description="Helical" evidence="1">
    <location>
        <begin position="50"/>
        <end position="71"/>
    </location>
</feature>
<comment type="caution">
    <text evidence="2">The sequence shown here is derived from an EMBL/GenBank/DDBJ whole genome shotgun (WGS) entry which is preliminary data.</text>
</comment>
<reference evidence="2 3" key="1">
    <citation type="journal article" date="2013" name="Proc. Natl. Acad. Sci. U.S.A.">
        <title>Genome of an arbuscular mycorrhizal fungus provides insight into the oldest plant symbiosis.</title>
        <authorList>
            <person name="Tisserant E."/>
            <person name="Malbreil M."/>
            <person name="Kuo A."/>
            <person name="Kohler A."/>
            <person name="Symeonidi A."/>
            <person name="Balestrini R."/>
            <person name="Charron P."/>
            <person name="Duensing N."/>
            <person name="Frei Dit Frey N."/>
            <person name="Gianinazzi-Pearson V."/>
            <person name="Gilbert L.B."/>
            <person name="Handa Y."/>
            <person name="Herr J.R."/>
            <person name="Hijri M."/>
            <person name="Koul R."/>
            <person name="Kawaguchi M."/>
            <person name="Krajinski F."/>
            <person name="Lammers P.J."/>
            <person name="Masclaux F.G."/>
            <person name="Murat C."/>
            <person name="Morin E."/>
            <person name="Ndikumana S."/>
            <person name="Pagni M."/>
            <person name="Petitpierre D."/>
            <person name="Requena N."/>
            <person name="Rosikiewicz P."/>
            <person name="Riley R."/>
            <person name="Saito K."/>
            <person name="San Clemente H."/>
            <person name="Shapiro H."/>
            <person name="van Tuinen D."/>
            <person name="Becard G."/>
            <person name="Bonfante P."/>
            <person name="Paszkowski U."/>
            <person name="Shachar-Hill Y.Y."/>
            <person name="Tuskan G.A."/>
            <person name="Young P.W."/>
            <person name="Sanders I.R."/>
            <person name="Henrissat B."/>
            <person name="Rensing S.A."/>
            <person name="Grigoriev I.V."/>
            <person name="Corradi N."/>
            <person name="Roux C."/>
            <person name="Martin F."/>
        </authorList>
    </citation>
    <scope>NUCLEOTIDE SEQUENCE [LARGE SCALE GENOMIC DNA]</scope>
    <source>
        <strain evidence="2 3">DAOM 197198</strain>
    </source>
</reference>
<protein>
    <submittedName>
        <fullName evidence="2">Uncharacterized protein</fullName>
    </submittedName>
</protein>